<reference evidence="3 4" key="1">
    <citation type="submission" date="2019-06" db="EMBL/GenBank/DDBJ databases">
        <title>Complete genome sequence of Methanoculleus chikugoensis strain MG62.</title>
        <authorList>
            <person name="Asakawa S."/>
            <person name="Dianou D."/>
        </authorList>
    </citation>
    <scope>NUCLEOTIDE SEQUENCE [LARGE SCALE GENOMIC DNA]</scope>
    <source>
        <strain evidence="3 4">MG62</strain>
    </source>
</reference>
<accession>A0ABN5XGB3</accession>
<dbReference type="PANTHER" id="PTHR36566:SF1">
    <property type="entry name" value="PYRIDINIUM-3,5-BISTHIOCARBOXYLIC ACID MONONUCLEOTIDE NICKEL INSERTION PROTEIN"/>
    <property type="match status" value="1"/>
</dbReference>
<dbReference type="GeneID" id="66129682"/>
<evidence type="ECO:0000256" key="2">
    <source>
        <dbReference type="SAM" id="MobiDB-lite"/>
    </source>
</evidence>
<name>A0ABN5XGB3_9EURY</name>
<dbReference type="Proteomes" id="UP000824969">
    <property type="component" value="Chromosome"/>
</dbReference>
<dbReference type="InterPro" id="IPR002822">
    <property type="entry name" value="Ni_insertion"/>
</dbReference>
<proteinExistence type="predicted"/>
<organism evidence="3 4">
    <name type="scientific">Methanoculleus chikugoensis</name>
    <dbReference type="NCBI Taxonomy" id="118126"/>
    <lineage>
        <taxon>Archaea</taxon>
        <taxon>Methanobacteriati</taxon>
        <taxon>Methanobacteriota</taxon>
        <taxon>Stenosarchaea group</taxon>
        <taxon>Methanomicrobia</taxon>
        <taxon>Methanomicrobiales</taxon>
        <taxon>Methanomicrobiaceae</taxon>
        <taxon>Methanoculleus</taxon>
    </lineage>
</organism>
<dbReference type="EMBL" id="AP019781">
    <property type="protein sequence ID" value="BBL67001.1"/>
    <property type="molecule type" value="Genomic_DNA"/>
</dbReference>
<dbReference type="RefSeq" id="WP_221057491.1">
    <property type="nucleotide sequence ID" value="NZ_AP019781.1"/>
</dbReference>
<dbReference type="PANTHER" id="PTHR36566">
    <property type="entry name" value="NICKEL INSERTION PROTEIN-RELATED"/>
    <property type="match status" value="1"/>
</dbReference>
<gene>
    <name evidence="3" type="ORF">MchiMG62_01820</name>
</gene>
<keyword evidence="1" id="KW-0533">Nickel</keyword>
<feature type="compositionally biased region" description="Low complexity" evidence="2">
    <location>
        <begin position="421"/>
        <end position="430"/>
    </location>
</feature>
<dbReference type="Pfam" id="PF01969">
    <property type="entry name" value="Ni_insertion"/>
    <property type="match status" value="1"/>
</dbReference>
<sequence>MRVLVIDPACAGIAGDMLPASLIDLIDEPRALDPLADAILALDLCREFSYEAKTVDAGGITATRLAIEIEERGATDVNGLLQAAGAAADAAGLSLAARSRALSTIGDLTAAEAHLHRSGFSRHAIASVKTIFDVVGTMLLLDRAGFFEGTIVATPPVLGSGTIPTEYGEIPGPAPATLEILARHRFPFFSAPVDVELTTPTGAALLANLAERAVTPYPAMVPVRVGYGTGTREVPGRPDLLRVVEGERLSPGENRFVILETNLDDIPGEVIGYAVERLFAEGAVDVFVTPALGKKNRPVNVVSVMAAAGEEDRLIRVLMEETGTLGVRVHAFRKVVAVREKETVPVSLGGRVYPVRVKTSTVNGRLIAEKPEYDDLSAIAREEGIPLRFVDEEVRLRISEWKRERATVRGGAGGGCPPDRPNAANAARDE</sequence>
<keyword evidence="4" id="KW-1185">Reference proteome</keyword>
<feature type="region of interest" description="Disordered" evidence="2">
    <location>
        <begin position="407"/>
        <end position="430"/>
    </location>
</feature>
<evidence type="ECO:0000313" key="4">
    <source>
        <dbReference type="Proteomes" id="UP000824969"/>
    </source>
</evidence>
<evidence type="ECO:0000256" key="1">
    <source>
        <dbReference type="ARBA" id="ARBA00022596"/>
    </source>
</evidence>
<dbReference type="NCBIfam" id="TIGR00299">
    <property type="entry name" value="nickel pincer cofactor biosynthesis protein LarC"/>
    <property type="match status" value="1"/>
</dbReference>
<evidence type="ECO:0000313" key="3">
    <source>
        <dbReference type="EMBL" id="BBL67001.1"/>
    </source>
</evidence>
<protein>
    <submittedName>
        <fullName evidence="3">UPF0272 protein</fullName>
    </submittedName>
</protein>